<dbReference type="RefSeq" id="XP_056545647.1">
    <property type="nucleotide sequence ID" value="XM_056686905.1"/>
</dbReference>
<sequence>MTYKDLTGAATQGWMIDTYMTDQYFSVMASDTVAWEDSPNNDTEWNATPAVRSGPGQPGSDVQKVQ</sequence>
<keyword evidence="3" id="KW-1185">Reference proteome</keyword>
<evidence type="ECO:0000313" key="2">
    <source>
        <dbReference type="EMBL" id="KAJ5169186.1"/>
    </source>
</evidence>
<comment type="caution">
    <text evidence="2">The sequence shown here is derived from an EMBL/GenBank/DDBJ whole genome shotgun (WGS) entry which is preliminary data.</text>
</comment>
<evidence type="ECO:0000256" key="1">
    <source>
        <dbReference type="SAM" id="MobiDB-lite"/>
    </source>
</evidence>
<dbReference type="GeneID" id="81426081"/>
<feature type="region of interest" description="Disordered" evidence="1">
    <location>
        <begin position="36"/>
        <end position="66"/>
    </location>
</feature>
<dbReference type="AlphaFoldDB" id="A0A9W9I9M2"/>
<reference evidence="2" key="1">
    <citation type="submission" date="2022-11" db="EMBL/GenBank/DDBJ databases">
        <authorList>
            <person name="Petersen C."/>
        </authorList>
    </citation>
    <scope>NUCLEOTIDE SEQUENCE</scope>
    <source>
        <strain evidence="2">IBT 26290</strain>
    </source>
</reference>
<dbReference type="Proteomes" id="UP001149163">
    <property type="component" value="Unassembled WGS sequence"/>
</dbReference>
<name>A0A9W9I9M2_9EURO</name>
<reference evidence="2" key="2">
    <citation type="journal article" date="2023" name="IMA Fungus">
        <title>Comparative genomic study of the Penicillium genus elucidates a diverse pangenome and 15 lateral gene transfer events.</title>
        <authorList>
            <person name="Petersen C."/>
            <person name="Sorensen T."/>
            <person name="Nielsen M.R."/>
            <person name="Sondergaard T.E."/>
            <person name="Sorensen J.L."/>
            <person name="Fitzpatrick D.A."/>
            <person name="Frisvad J.C."/>
            <person name="Nielsen K.L."/>
        </authorList>
    </citation>
    <scope>NUCLEOTIDE SEQUENCE</scope>
    <source>
        <strain evidence="2">IBT 26290</strain>
    </source>
</reference>
<protein>
    <submittedName>
        <fullName evidence="2">Uncharacterized protein</fullName>
    </submittedName>
</protein>
<evidence type="ECO:0000313" key="3">
    <source>
        <dbReference type="Proteomes" id="UP001149163"/>
    </source>
</evidence>
<proteinExistence type="predicted"/>
<gene>
    <name evidence="2" type="ORF">N7482_004780</name>
</gene>
<accession>A0A9W9I9M2</accession>
<organism evidence="2 3">
    <name type="scientific">Penicillium canariense</name>
    <dbReference type="NCBI Taxonomy" id="189055"/>
    <lineage>
        <taxon>Eukaryota</taxon>
        <taxon>Fungi</taxon>
        <taxon>Dikarya</taxon>
        <taxon>Ascomycota</taxon>
        <taxon>Pezizomycotina</taxon>
        <taxon>Eurotiomycetes</taxon>
        <taxon>Eurotiomycetidae</taxon>
        <taxon>Eurotiales</taxon>
        <taxon>Aspergillaceae</taxon>
        <taxon>Penicillium</taxon>
    </lineage>
</organism>
<dbReference type="EMBL" id="JAPQKN010000002">
    <property type="protein sequence ID" value="KAJ5169186.1"/>
    <property type="molecule type" value="Genomic_DNA"/>
</dbReference>